<dbReference type="STRING" id="6290.A0A0N4X1J2"/>
<evidence type="ECO:0000313" key="6">
    <source>
        <dbReference type="WBParaSite" id="HPLM_0001819101-mRNA-1"/>
    </source>
</evidence>
<evidence type="ECO:0000256" key="2">
    <source>
        <dbReference type="SAM" id="MobiDB-lite"/>
    </source>
</evidence>
<gene>
    <name evidence="4" type="ORF">HPLM_LOCUS18183</name>
</gene>
<dbReference type="AlphaFoldDB" id="A0A0N4X1J2"/>
<dbReference type="Pfam" id="PF00125">
    <property type="entry name" value="Histone"/>
    <property type="match status" value="1"/>
</dbReference>
<dbReference type="Gene3D" id="1.10.20.10">
    <property type="entry name" value="Histone, subunit A"/>
    <property type="match status" value="1"/>
</dbReference>
<dbReference type="OMA" id="WISSKAM"/>
<proteinExistence type="inferred from homology"/>
<dbReference type="FunFam" id="1.10.20.10:FF:000043">
    <property type="entry name" value="Histone H2B"/>
    <property type="match status" value="1"/>
</dbReference>
<dbReference type="GO" id="GO:0000786">
    <property type="term" value="C:nucleosome"/>
    <property type="evidence" value="ECO:0007669"/>
    <property type="project" value="InterPro"/>
</dbReference>
<dbReference type="GO" id="GO:0030527">
    <property type="term" value="F:structural constituent of chromatin"/>
    <property type="evidence" value="ECO:0007669"/>
    <property type="project" value="InterPro"/>
</dbReference>
<dbReference type="Proteomes" id="UP000268014">
    <property type="component" value="Unassembled WGS sequence"/>
</dbReference>
<accession>A0A0N4X1J2</accession>
<dbReference type="OrthoDB" id="1166527at2759"/>
<name>A0A0N4X1J2_HAEPC</name>
<dbReference type="InterPro" id="IPR009072">
    <property type="entry name" value="Histone-fold"/>
</dbReference>
<evidence type="ECO:0000313" key="5">
    <source>
        <dbReference type="Proteomes" id="UP000268014"/>
    </source>
</evidence>
<comment type="similarity">
    <text evidence="1">Belongs to the histone H2B family.</text>
</comment>
<sequence length="125" mass="14280">MPSRSSRHGSERHTRRESSRNGERNRRRGRRGPYSVYVYRVLKEMYPDAWISSKAMSIMNSFVSDIVERLAVESARLVRYNNRTTITPRDINSAARLTLPGEVATQAVTHSRVAVAKHSALKHSK</sequence>
<evidence type="ECO:0000256" key="1">
    <source>
        <dbReference type="ARBA" id="ARBA00006846"/>
    </source>
</evidence>
<feature type="compositionally biased region" description="Basic and acidic residues" evidence="2">
    <location>
        <begin position="8"/>
        <end position="24"/>
    </location>
</feature>
<reference evidence="6" key="1">
    <citation type="submission" date="2017-02" db="UniProtKB">
        <authorList>
            <consortium name="WormBaseParasite"/>
        </authorList>
    </citation>
    <scope>IDENTIFICATION</scope>
</reference>
<evidence type="ECO:0000259" key="3">
    <source>
        <dbReference type="Pfam" id="PF00125"/>
    </source>
</evidence>
<dbReference type="CDD" id="cd22910">
    <property type="entry name" value="HFD_H2B"/>
    <property type="match status" value="1"/>
</dbReference>
<dbReference type="SUPFAM" id="SSF47113">
    <property type="entry name" value="Histone-fold"/>
    <property type="match status" value="1"/>
</dbReference>
<dbReference type="GO" id="GO:0046982">
    <property type="term" value="F:protein heterodimerization activity"/>
    <property type="evidence" value="ECO:0007669"/>
    <property type="project" value="InterPro"/>
</dbReference>
<organism evidence="6">
    <name type="scientific">Haemonchus placei</name>
    <name type="common">Barber's pole worm</name>
    <dbReference type="NCBI Taxonomy" id="6290"/>
    <lineage>
        <taxon>Eukaryota</taxon>
        <taxon>Metazoa</taxon>
        <taxon>Ecdysozoa</taxon>
        <taxon>Nematoda</taxon>
        <taxon>Chromadorea</taxon>
        <taxon>Rhabditida</taxon>
        <taxon>Rhabditina</taxon>
        <taxon>Rhabditomorpha</taxon>
        <taxon>Strongyloidea</taxon>
        <taxon>Trichostrongylidae</taxon>
        <taxon>Haemonchus</taxon>
    </lineage>
</organism>
<dbReference type="InterPro" id="IPR000558">
    <property type="entry name" value="Histone_H2B"/>
</dbReference>
<dbReference type="PANTHER" id="PTHR23428">
    <property type="entry name" value="HISTONE H2B"/>
    <property type="match status" value="1"/>
</dbReference>
<dbReference type="EMBL" id="UZAF01020396">
    <property type="protein sequence ID" value="VDO69490.1"/>
    <property type="molecule type" value="Genomic_DNA"/>
</dbReference>
<feature type="region of interest" description="Disordered" evidence="2">
    <location>
        <begin position="1"/>
        <end position="30"/>
    </location>
</feature>
<evidence type="ECO:0000313" key="4">
    <source>
        <dbReference type="EMBL" id="VDO69490.1"/>
    </source>
</evidence>
<dbReference type="GO" id="GO:0003677">
    <property type="term" value="F:DNA binding"/>
    <property type="evidence" value="ECO:0007669"/>
    <property type="project" value="InterPro"/>
</dbReference>
<dbReference type="SMART" id="SM00427">
    <property type="entry name" value="H2B"/>
    <property type="match status" value="1"/>
</dbReference>
<dbReference type="PRINTS" id="PR00621">
    <property type="entry name" value="HISTONEH2B"/>
</dbReference>
<reference evidence="4 5" key="2">
    <citation type="submission" date="2018-11" db="EMBL/GenBank/DDBJ databases">
        <authorList>
            <consortium name="Pathogen Informatics"/>
        </authorList>
    </citation>
    <scope>NUCLEOTIDE SEQUENCE [LARGE SCALE GENOMIC DNA]</scope>
    <source>
        <strain evidence="4 5">MHpl1</strain>
    </source>
</reference>
<dbReference type="GO" id="GO:0005634">
    <property type="term" value="C:nucleus"/>
    <property type="evidence" value="ECO:0007669"/>
    <property type="project" value="UniProtKB-ARBA"/>
</dbReference>
<keyword evidence="5" id="KW-1185">Reference proteome</keyword>
<feature type="domain" description="Core Histone H2A/H2B/H3" evidence="3">
    <location>
        <begin position="17"/>
        <end position="97"/>
    </location>
</feature>
<dbReference type="WBParaSite" id="HPLM_0001819101-mRNA-1">
    <property type="protein sequence ID" value="HPLM_0001819101-mRNA-1"/>
    <property type="gene ID" value="HPLM_0001819101"/>
</dbReference>
<protein>
    <submittedName>
        <fullName evidence="6">Histone domain-containing protein</fullName>
    </submittedName>
</protein>
<dbReference type="InterPro" id="IPR007125">
    <property type="entry name" value="H2A/H2B/H3"/>
</dbReference>